<dbReference type="EMBL" id="FZNR01000035">
    <property type="protein sequence ID" value="SNT04700.1"/>
    <property type="molecule type" value="Genomic_DNA"/>
</dbReference>
<evidence type="ECO:0000313" key="2">
    <source>
        <dbReference type="Proteomes" id="UP000198415"/>
    </source>
</evidence>
<name>A0A239JFU8_9ACTN</name>
<sequence length="72" mass="7843">MVVAKFTHAKRPVDPARVDRALRLLAAGGGDGLVPADRTVGQKGWKELIRSFAPEPTLALEPPAPMQNSWPW</sequence>
<protein>
    <submittedName>
        <fullName evidence="1">Uncharacterized protein</fullName>
    </submittedName>
</protein>
<dbReference type="AlphaFoldDB" id="A0A239JFU8"/>
<proteinExistence type="predicted"/>
<reference evidence="1 2" key="1">
    <citation type="submission" date="2017-06" db="EMBL/GenBank/DDBJ databases">
        <authorList>
            <person name="Kim H.J."/>
            <person name="Triplett B.A."/>
        </authorList>
    </citation>
    <scope>NUCLEOTIDE SEQUENCE [LARGE SCALE GENOMIC DNA]</scope>
    <source>
        <strain evidence="1 2">DSM 43151</strain>
    </source>
</reference>
<keyword evidence="2" id="KW-1185">Reference proteome</keyword>
<evidence type="ECO:0000313" key="1">
    <source>
        <dbReference type="EMBL" id="SNT04700.1"/>
    </source>
</evidence>
<dbReference type="Proteomes" id="UP000198415">
    <property type="component" value="Unassembled WGS sequence"/>
</dbReference>
<accession>A0A239JFU8</accession>
<organism evidence="1 2">
    <name type="scientific">Actinoplanes regularis</name>
    <dbReference type="NCBI Taxonomy" id="52697"/>
    <lineage>
        <taxon>Bacteria</taxon>
        <taxon>Bacillati</taxon>
        <taxon>Actinomycetota</taxon>
        <taxon>Actinomycetes</taxon>
        <taxon>Micromonosporales</taxon>
        <taxon>Micromonosporaceae</taxon>
        <taxon>Actinoplanes</taxon>
    </lineage>
</organism>
<gene>
    <name evidence="1" type="ORF">SAMN06264365_13517</name>
</gene>